<evidence type="ECO:0000313" key="2">
    <source>
        <dbReference type="EMBL" id="KAF9954573.1"/>
    </source>
</evidence>
<dbReference type="InterPro" id="IPR055754">
    <property type="entry name" value="DUF7330"/>
</dbReference>
<organism evidence="2 3">
    <name type="scientific">Mortierella alpina</name>
    <name type="common">Oleaginous fungus</name>
    <name type="synonym">Mortierella renispora</name>
    <dbReference type="NCBI Taxonomy" id="64518"/>
    <lineage>
        <taxon>Eukaryota</taxon>
        <taxon>Fungi</taxon>
        <taxon>Fungi incertae sedis</taxon>
        <taxon>Mucoromycota</taxon>
        <taxon>Mortierellomycotina</taxon>
        <taxon>Mortierellomycetes</taxon>
        <taxon>Mortierellales</taxon>
        <taxon>Mortierellaceae</taxon>
        <taxon>Mortierella</taxon>
    </lineage>
</organism>
<comment type="caution">
    <text evidence="2">The sequence shown here is derived from an EMBL/GenBank/DDBJ whole genome shotgun (WGS) entry which is preliminary data.</text>
</comment>
<name>A0A9P6J0Z9_MORAP</name>
<keyword evidence="3" id="KW-1185">Reference proteome</keyword>
<proteinExistence type="predicted"/>
<reference evidence="2" key="1">
    <citation type="journal article" date="2020" name="Fungal Divers.">
        <title>Resolving the Mortierellaceae phylogeny through synthesis of multi-gene phylogenetics and phylogenomics.</title>
        <authorList>
            <person name="Vandepol N."/>
            <person name="Liber J."/>
            <person name="Desiro A."/>
            <person name="Na H."/>
            <person name="Kennedy M."/>
            <person name="Barry K."/>
            <person name="Grigoriev I.V."/>
            <person name="Miller A.N."/>
            <person name="O'Donnell K."/>
            <person name="Stajich J.E."/>
            <person name="Bonito G."/>
        </authorList>
    </citation>
    <scope>NUCLEOTIDE SEQUENCE</scope>
    <source>
        <strain evidence="2">CK1249</strain>
    </source>
</reference>
<evidence type="ECO:0000313" key="3">
    <source>
        <dbReference type="Proteomes" id="UP000738359"/>
    </source>
</evidence>
<dbReference type="Pfam" id="PF24016">
    <property type="entry name" value="DUF7330"/>
    <property type="match status" value="1"/>
</dbReference>
<dbReference type="AlphaFoldDB" id="A0A9P6J0Z9"/>
<dbReference type="Proteomes" id="UP000738359">
    <property type="component" value="Unassembled WGS sequence"/>
</dbReference>
<gene>
    <name evidence="2" type="ORF">BGZ70_010526</name>
</gene>
<feature type="domain" description="DUF7330" evidence="1">
    <location>
        <begin position="311"/>
        <end position="435"/>
    </location>
</feature>
<sequence>MSEKGPIAIPPGEEQPLLHQPGLGCTRGIFCKRCVSGAHSNSRTRTFARRTFVAVLIGCIYWSILGHNRPGSYHNGDHGSSSGDRQECRDHLVPWEGPSNFFTNASNIGFKFGKGNLVTSVGVTTSNAIKTPSIAITANVSKPYDPEQGNDFLKSALILDIHAKEYKHHGMHVRVREEGDSFDILIWADEDKHHHSHHHDRRRKEHHRFCANVEVLITLPESLTTFGRLAIEGAIMDVHTRALETVVFEQLKIESALGNIDIQDQGVQTRDFIVKSAVGPINISSVTAPAGAVLKANVSNAVGLISMNAIVPRLLEVEQEDGAELPQHDVELTSASGAVNLDIQASPESRSVFATLSAASVLRVKAKSEVGPTRISIDLEDEQVLMLDSSSVLGAIDVEVSDNFLGDLQLRTTMGSIRVVEAEESASIIEYEKNTRDQKIAKKYLRQDKSDMVPHDEAGGSHIHLGADFGRAALTFV</sequence>
<evidence type="ECO:0000259" key="1">
    <source>
        <dbReference type="Pfam" id="PF24016"/>
    </source>
</evidence>
<protein>
    <recommendedName>
        <fullName evidence="1">DUF7330 domain-containing protein</fullName>
    </recommendedName>
</protein>
<dbReference type="OrthoDB" id="2370519at2759"/>
<dbReference type="EMBL" id="JAAAHY010000960">
    <property type="protein sequence ID" value="KAF9954573.1"/>
    <property type="molecule type" value="Genomic_DNA"/>
</dbReference>
<accession>A0A9P6J0Z9</accession>